<keyword evidence="2" id="KW-1185">Reference proteome</keyword>
<accession>A0A3Q9IWX2</accession>
<reference evidence="1 2" key="1">
    <citation type="submission" date="2018-08" db="EMBL/GenBank/DDBJ databases">
        <title>Microbacterium lemovicicum sp. nov., a bacterium isolated from a natural uranium-rich soil.</title>
        <authorList>
            <person name="ORTET P."/>
        </authorList>
    </citation>
    <scope>NUCLEOTIDE SEQUENCE [LARGE SCALE GENOMIC DNA]</scope>
    <source>
        <strain evidence="1 2">Viu22</strain>
    </source>
</reference>
<evidence type="ECO:0000313" key="2">
    <source>
        <dbReference type="Proteomes" id="UP000276888"/>
    </source>
</evidence>
<dbReference type="InterPro" id="IPR032716">
    <property type="entry name" value="ACC_epsilon"/>
</dbReference>
<protein>
    <recommendedName>
        <fullName evidence="3">Acyl-CoA carboxylase epsilon subunit</fullName>
    </recommendedName>
</protein>
<dbReference type="Pfam" id="PF13822">
    <property type="entry name" value="ACC_epsilon"/>
    <property type="match status" value="1"/>
</dbReference>
<dbReference type="AlphaFoldDB" id="A0A3Q9IWX2"/>
<name>A0A3Q9IWX2_9MICO</name>
<dbReference type="GO" id="GO:0004658">
    <property type="term" value="F:propionyl-CoA carboxylase activity"/>
    <property type="evidence" value="ECO:0007669"/>
    <property type="project" value="InterPro"/>
</dbReference>
<dbReference type="GO" id="GO:0003989">
    <property type="term" value="F:acetyl-CoA carboxylase activity"/>
    <property type="evidence" value="ECO:0007669"/>
    <property type="project" value="InterPro"/>
</dbReference>
<evidence type="ECO:0000313" key="1">
    <source>
        <dbReference type="EMBL" id="AZS36129.1"/>
    </source>
</evidence>
<dbReference type="RefSeq" id="WP_127094860.1">
    <property type="nucleotide sequence ID" value="NZ_CP031423.1"/>
</dbReference>
<organism evidence="1 2">
    <name type="scientific">Microbacterium lemovicicum</name>
    <dbReference type="NCBI Taxonomy" id="1072463"/>
    <lineage>
        <taxon>Bacteria</taxon>
        <taxon>Bacillati</taxon>
        <taxon>Actinomycetota</taxon>
        <taxon>Actinomycetes</taxon>
        <taxon>Micrococcales</taxon>
        <taxon>Microbacteriaceae</taxon>
        <taxon>Microbacterium</taxon>
    </lineage>
</organism>
<sequence length="84" mass="8643">MTEETGSDAAATADAIVPLSIDVRRGSPSPEELAALVAVVSEAYATEAAAATASDTASGDAWRASQRGLRAPLRRDVGWARSGW</sequence>
<dbReference type="Proteomes" id="UP000276888">
    <property type="component" value="Chromosome"/>
</dbReference>
<gene>
    <name evidence="1" type="ORF">CVS47_00729</name>
</gene>
<dbReference type="EMBL" id="CP031423">
    <property type="protein sequence ID" value="AZS36129.1"/>
    <property type="molecule type" value="Genomic_DNA"/>
</dbReference>
<proteinExistence type="predicted"/>
<dbReference type="KEGG" id="mlv:CVS47_00729"/>
<evidence type="ECO:0008006" key="3">
    <source>
        <dbReference type="Google" id="ProtNLM"/>
    </source>
</evidence>
<dbReference type="OrthoDB" id="5120802at2"/>